<dbReference type="Gene3D" id="3.30.750.80">
    <property type="entry name" value="RNA methyltransferase domain (HRMD) like"/>
    <property type="match status" value="1"/>
</dbReference>
<sequence>MPLFFRSDVMSLPSLRLKANADRRLRAGHLWVYSNEIDVAATPLHGFAAGDQAILEAAGGKPLGIVAMSPNNLICARLLSRDIKLPLDKSLLVHRLNVALSLRERLFDKPFYRLVYGDSDLMPGLVVDRFGDILVVQLASATMENHKEDIIAALVQVIKPSGILFKNDSAARDAEGLNRYVKTVFGLVPEWVALEENCVKFEAPVMAGQKTGWFYDHRMNRARIAPYVKGKRVLDLYSYIGGWGIQAAAFGASDVTCVDASSFALDGVERNAALNGFAEKMTCIEGDVFEALKELKAGEERFDVIVADPPAFIKRKKDMKNGEGAYRRLNEQAMRLLSKDGILVSASCSMHLPEDDLQNILLTSARHLDRNIQLLERGGQGPDHPVHPAIAETRYIKSITCRLLPNS</sequence>
<dbReference type="InterPro" id="IPR019614">
    <property type="entry name" value="SAM-dep_methyl-trfase"/>
</dbReference>
<evidence type="ECO:0000256" key="6">
    <source>
        <dbReference type="ARBA" id="ARBA00022691"/>
    </source>
</evidence>
<dbReference type="GO" id="GO:0006364">
    <property type="term" value="P:rRNA processing"/>
    <property type="evidence" value="ECO:0007669"/>
    <property type="project" value="UniProtKB-KW"/>
</dbReference>
<reference evidence="12 13" key="1">
    <citation type="submission" date="2018-08" db="EMBL/GenBank/DDBJ databases">
        <title>Recombination of ecologically and evolutionarily significant loci maintains genetic cohesion in the Pseudomonas syringae species complex.</title>
        <authorList>
            <person name="Dillon M."/>
            <person name="Thakur S."/>
            <person name="Almeida R.N.D."/>
            <person name="Weir B.S."/>
            <person name="Guttman D.S."/>
        </authorList>
    </citation>
    <scope>NUCLEOTIDE SEQUENCE [LARGE SCALE GENOMIC DNA]</scope>
    <source>
        <strain evidence="10 13">ICMP 535</strain>
        <strain evidence="11 12">ICMP 6941</strain>
    </source>
</reference>
<dbReference type="InterPro" id="IPR029063">
    <property type="entry name" value="SAM-dependent_MTases_sf"/>
</dbReference>
<evidence type="ECO:0000256" key="3">
    <source>
        <dbReference type="ARBA" id="ARBA00022552"/>
    </source>
</evidence>
<evidence type="ECO:0000259" key="9">
    <source>
        <dbReference type="Pfam" id="PF17785"/>
    </source>
</evidence>
<dbReference type="Pfam" id="PF10672">
    <property type="entry name" value="Methyltrans_SAM"/>
    <property type="match status" value="1"/>
</dbReference>
<gene>
    <name evidence="11" type="ORF">ALP52_05292</name>
    <name evidence="10" type="ORF">ALQ05_05306</name>
</gene>
<dbReference type="InterPro" id="IPR015947">
    <property type="entry name" value="PUA-like_sf"/>
</dbReference>
<keyword evidence="4 11" id="KW-0489">Methyltransferase</keyword>
<dbReference type="GO" id="GO:0005737">
    <property type="term" value="C:cytoplasm"/>
    <property type="evidence" value="ECO:0007669"/>
    <property type="project" value="UniProtKB-SubCell"/>
</dbReference>
<dbReference type="Gene3D" id="3.40.50.150">
    <property type="entry name" value="Vaccinia Virus protein VP39"/>
    <property type="match status" value="1"/>
</dbReference>
<dbReference type="CDD" id="cd11572">
    <property type="entry name" value="RlmI_M_like"/>
    <property type="match status" value="1"/>
</dbReference>
<evidence type="ECO:0000313" key="11">
    <source>
        <dbReference type="EMBL" id="RMT18765.1"/>
    </source>
</evidence>
<proteinExistence type="inferred from homology"/>
<comment type="subcellular location">
    <subcellularLocation>
        <location evidence="1">Cytoplasm</location>
    </subcellularLocation>
</comment>
<dbReference type="InterPro" id="IPR041532">
    <property type="entry name" value="RlmI-like_PUA"/>
</dbReference>
<evidence type="ECO:0000313" key="12">
    <source>
        <dbReference type="Proteomes" id="UP000276194"/>
    </source>
</evidence>
<dbReference type="CDD" id="cd02440">
    <property type="entry name" value="AdoMet_MTases"/>
    <property type="match status" value="1"/>
</dbReference>
<keyword evidence="5 11" id="KW-0808">Transferase</keyword>
<dbReference type="EMBL" id="RBTD01000273">
    <property type="protein sequence ID" value="RMT18765.1"/>
    <property type="molecule type" value="Genomic_DNA"/>
</dbReference>
<feature type="domain" description="RlmI-like PUA" evidence="9">
    <location>
        <begin position="15"/>
        <end position="81"/>
    </location>
</feature>
<dbReference type="SUPFAM" id="SSF88697">
    <property type="entry name" value="PUA domain-like"/>
    <property type="match status" value="1"/>
</dbReference>
<dbReference type="AlphaFoldDB" id="A0A3M5J5M5"/>
<keyword evidence="2" id="KW-0963">Cytoplasm</keyword>
<evidence type="ECO:0000313" key="10">
    <source>
        <dbReference type="EMBL" id="RMQ41011.1"/>
    </source>
</evidence>
<dbReference type="CDD" id="cd21153">
    <property type="entry name" value="PUA_RlmI"/>
    <property type="match status" value="1"/>
</dbReference>
<dbReference type="PROSITE" id="PS50890">
    <property type="entry name" value="PUA"/>
    <property type="match status" value="1"/>
</dbReference>
<dbReference type="EMBL" id="RBRD01000065">
    <property type="protein sequence ID" value="RMQ41011.1"/>
    <property type="molecule type" value="Genomic_DNA"/>
</dbReference>
<name>A0A3M5J5M5_PSEA0</name>
<organism evidence="11 12">
    <name type="scientific">Pseudomonas amygdali pv. mori</name>
    <dbReference type="NCBI Taxonomy" id="34065"/>
    <lineage>
        <taxon>Bacteria</taxon>
        <taxon>Pseudomonadati</taxon>
        <taxon>Pseudomonadota</taxon>
        <taxon>Gammaproteobacteria</taxon>
        <taxon>Pseudomonadales</taxon>
        <taxon>Pseudomonadaceae</taxon>
        <taxon>Pseudomonas</taxon>
        <taxon>Pseudomonas amygdali</taxon>
    </lineage>
</organism>
<comment type="caution">
    <text evidence="11">The sequence shown here is derived from an EMBL/GenBank/DDBJ whole genome shotgun (WGS) entry which is preliminary data.</text>
</comment>
<keyword evidence="6" id="KW-0949">S-adenosyl-L-methionine</keyword>
<dbReference type="PANTHER" id="PTHR42873:SF1">
    <property type="entry name" value="S-ADENOSYLMETHIONINE-DEPENDENT METHYLTRANSFERASE DOMAIN-CONTAINING PROTEIN"/>
    <property type="match status" value="1"/>
</dbReference>
<dbReference type="Gene3D" id="2.30.130.10">
    <property type="entry name" value="PUA domain"/>
    <property type="match status" value="1"/>
</dbReference>
<evidence type="ECO:0000259" key="8">
    <source>
        <dbReference type="Pfam" id="PF10672"/>
    </source>
</evidence>
<dbReference type="GO" id="GO:0008168">
    <property type="term" value="F:methyltransferase activity"/>
    <property type="evidence" value="ECO:0007669"/>
    <property type="project" value="UniProtKB-KW"/>
</dbReference>
<dbReference type="GO" id="GO:0003723">
    <property type="term" value="F:RNA binding"/>
    <property type="evidence" value="ECO:0007669"/>
    <property type="project" value="InterPro"/>
</dbReference>
<dbReference type="GO" id="GO:0032259">
    <property type="term" value="P:methylation"/>
    <property type="evidence" value="ECO:0007669"/>
    <property type="project" value="UniProtKB-KW"/>
</dbReference>
<dbReference type="InterPro" id="IPR036974">
    <property type="entry name" value="PUA_sf"/>
</dbReference>
<protein>
    <submittedName>
        <fullName evidence="11">SAM-dependent methyltransferase</fullName>
    </submittedName>
</protein>
<accession>A0A3M5J5M5</accession>
<evidence type="ECO:0000256" key="7">
    <source>
        <dbReference type="ARBA" id="ARBA00038091"/>
    </source>
</evidence>
<dbReference type="PANTHER" id="PTHR42873">
    <property type="entry name" value="RIBOSOMAL RNA LARGE SUBUNIT METHYLTRANSFERASE"/>
    <property type="match status" value="1"/>
</dbReference>
<dbReference type="Pfam" id="PF17785">
    <property type="entry name" value="PUA_3"/>
    <property type="match status" value="1"/>
</dbReference>
<evidence type="ECO:0000256" key="4">
    <source>
        <dbReference type="ARBA" id="ARBA00022603"/>
    </source>
</evidence>
<comment type="similarity">
    <text evidence="7">Belongs to the methyltransferase superfamily. RlmI family.</text>
</comment>
<keyword evidence="3" id="KW-0698">rRNA processing</keyword>
<dbReference type="Proteomes" id="UP000276194">
    <property type="component" value="Unassembled WGS sequence"/>
</dbReference>
<feature type="domain" description="S-adenosylmethionine-dependent methyltransferase" evidence="8">
    <location>
        <begin position="194"/>
        <end position="385"/>
    </location>
</feature>
<evidence type="ECO:0000313" key="13">
    <source>
        <dbReference type="Proteomes" id="UP000279553"/>
    </source>
</evidence>
<evidence type="ECO:0000256" key="5">
    <source>
        <dbReference type="ARBA" id="ARBA00022679"/>
    </source>
</evidence>
<evidence type="ECO:0000256" key="1">
    <source>
        <dbReference type="ARBA" id="ARBA00004496"/>
    </source>
</evidence>
<dbReference type="SUPFAM" id="SSF53335">
    <property type="entry name" value="S-adenosyl-L-methionine-dependent methyltransferases"/>
    <property type="match status" value="1"/>
</dbReference>
<evidence type="ECO:0000256" key="2">
    <source>
        <dbReference type="ARBA" id="ARBA00022490"/>
    </source>
</evidence>
<dbReference type="Proteomes" id="UP000279553">
    <property type="component" value="Unassembled WGS sequence"/>
</dbReference>